<evidence type="ECO:0000313" key="3">
    <source>
        <dbReference type="Proteomes" id="UP000625527"/>
    </source>
</evidence>
<comment type="caution">
    <text evidence="2">The sequence shown here is derived from an EMBL/GenBank/DDBJ whole genome shotgun (WGS) entry which is preliminary data.</text>
</comment>
<evidence type="ECO:0000313" key="2">
    <source>
        <dbReference type="EMBL" id="MBE1875438.1"/>
    </source>
</evidence>
<feature type="region of interest" description="Disordered" evidence="1">
    <location>
        <begin position="71"/>
        <end position="92"/>
    </location>
</feature>
<evidence type="ECO:0000256" key="1">
    <source>
        <dbReference type="SAM" id="MobiDB-lite"/>
    </source>
</evidence>
<proteinExistence type="predicted"/>
<accession>A0ABR9MX60</accession>
<dbReference type="EMBL" id="JADAQT010000065">
    <property type="protein sequence ID" value="MBE1875438.1"/>
    <property type="molecule type" value="Genomic_DNA"/>
</dbReference>
<organism evidence="2 3">
    <name type="scientific">Myceligenerans pegani</name>
    <dbReference type="NCBI Taxonomy" id="2776917"/>
    <lineage>
        <taxon>Bacteria</taxon>
        <taxon>Bacillati</taxon>
        <taxon>Actinomycetota</taxon>
        <taxon>Actinomycetes</taxon>
        <taxon>Micrococcales</taxon>
        <taxon>Promicromonosporaceae</taxon>
        <taxon>Myceligenerans</taxon>
    </lineage>
</organism>
<gene>
    <name evidence="2" type="ORF">IHE71_06925</name>
</gene>
<name>A0ABR9MX60_9MICO</name>
<keyword evidence="3" id="KW-1185">Reference proteome</keyword>
<protein>
    <submittedName>
        <fullName evidence="2">Uncharacterized protein</fullName>
    </submittedName>
</protein>
<dbReference type="RefSeq" id="WP_192862014.1">
    <property type="nucleotide sequence ID" value="NZ_JADAQT010000065.1"/>
</dbReference>
<dbReference type="Proteomes" id="UP000625527">
    <property type="component" value="Unassembled WGS sequence"/>
</dbReference>
<sequence length="169" mass="18252">MTTLSDFGDDEITQLLDTPGAVLRAASLVDGRPSPVGLLKASARAAKVFREAQRDENEFVRTVALALRDHKKAEQEEKGDEPEGANDFLDPDSAGEAARAVELAESSIDLLRGRVDDADVDAYGTWLIRIATQVAEVMAAKEGNLFSRRAALSDNAQNLIDRLTKAASR</sequence>
<reference evidence="2 3" key="1">
    <citation type="submission" date="2020-10" db="EMBL/GenBank/DDBJ databases">
        <title>Myceligenerans pegani sp. nov., an endophytic actinomycete isolated from Peganum harmala L. in Xinjiang, China.</title>
        <authorList>
            <person name="Xin L."/>
        </authorList>
    </citation>
    <scope>NUCLEOTIDE SEQUENCE [LARGE SCALE GENOMIC DNA]</scope>
    <source>
        <strain evidence="2 3">TRM65318</strain>
    </source>
</reference>